<keyword evidence="4 5" id="KW-0539">Nucleus</keyword>
<gene>
    <name evidence="9" type="ORF">HZH68_000229</name>
</gene>
<dbReference type="Proteomes" id="UP000617340">
    <property type="component" value="Unassembled WGS sequence"/>
</dbReference>
<dbReference type="GO" id="GO:0030182">
    <property type="term" value="P:neuron differentiation"/>
    <property type="evidence" value="ECO:0007669"/>
    <property type="project" value="TreeGrafter"/>
</dbReference>
<dbReference type="CDD" id="cd00086">
    <property type="entry name" value="homeodomain"/>
    <property type="match status" value="1"/>
</dbReference>
<dbReference type="EMBL" id="JACSDZ010000001">
    <property type="protein sequence ID" value="KAF7417576.1"/>
    <property type="molecule type" value="Genomic_DNA"/>
</dbReference>
<comment type="caution">
    <text evidence="9">The sequence shown here is derived from an EMBL/GenBank/DDBJ whole genome shotgun (WGS) entry which is preliminary data.</text>
</comment>
<dbReference type="Pfam" id="PF00046">
    <property type="entry name" value="Homeodomain"/>
    <property type="match status" value="1"/>
</dbReference>
<accession>A0A834NTD3</accession>
<evidence type="ECO:0000259" key="8">
    <source>
        <dbReference type="PROSITE" id="PS50071"/>
    </source>
</evidence>
<evidence type="ECO:0000256" key="5">
    <source>
        <dbReference type="PROSITE-ProRule" id="PRU00108"/>
    </source>
</evidence>
<evidence type="ECO:0000256" key="3">
    <source>
        <dbReference type="ARBA" id="ARBA00023155"/>
    </source>
</evidence>
<proteinExistence type="predicted"/>
<evidence type="ECO:0000256" key="7">
    <source>
        <dbReference type="SAM" id="MobiDB-lite"/>
    </source>
</evidence>
<dbReference type="PROSITE" id="PS00027">
    <property type="entry name" value="HOMEOBOX_1"/>
    <property type="match status" value="1"/>
</dbReference>
<protein>
    <recommendedName>
        <fullName evidence="8">Homeobox domain-containing protein</fullName>
    </recommendedName>
</protein>
<dbReference type="SMART" id="SM00389">
    <property type="entry name" value="HOX"/>
    <property type="match status" value="1"/>
</dbReference>
<feature type="compositionally biased region" description="Basic and acidic residues" evidence="7">
    <location>
        <begin position="1"/>
        <end position="22"/>
    </location>
</feature>
<keyword evidence="2 5" id="KW-0238">DNA-binding</keyword>
<dbReference type="InterPro" id="IPR009057">
    <property type="entry name" value="Homeodomain-like_sf"/>
</dbReference>
<feature type="DNA-binding region" description="Homeobox" evidence="5">
    <location>
        <begin position="24"/>
        <end position="83"/>
    </location>
</feature>
<dbReference type="PANTHER" id="PTHR24208">
    <property type="entry name" value="LIM/HOMEOBOX PROTEIN LHX"/>
    <property type="match status" value="1"/>
</dbReference>
<evidence type="ECO:0000313" key="10">
    <source>
        <dbReference type="Proteomes" id="UP000617340"/>
    </source>
</evidence>
<dbReference type="GO" id="GO:0000981">
    <property type="term" value="F:DNA-binding transcription factor activity, RNA polymerase II-specific"/>
    <property type="evidence" value="ECO:0007669"/>
    <property type="project" value="InterPro"/>
</dbReference>
<feature type="compositionally biased region" description="Polar residues" evidence="7">
    <location>
        <begin position="123"/>
        <end position="134"/>
    </location>
</feature>
<reference evidence="9" key="1">
    <citation type="journal article" date="2020" name="G3 (Bethesda)">
        <title>High-Quality Assemblies for Three Invasive Social Wasps from the &lt;i&gt;Vespula&lt;/i&gt; Genus.</title>
        <authorList>
            <person name="Harrop T.W.R."/>
            <person name="Guhlin J."/>
            <person name="McLaughlin G.M."/>
            <person name="Permina E."/>
            <person name="Stockwell P."/>
            <person name="Gilligan J."/>
            <person name="Le Lec M.F."/>
            <person name="Gruber M.A.M."/>
            <person name="Quinn O."/>
            <person name="Lovegrove M."/>
            <person name="Duncan E.J."/>
            <person name="Remnant E.J."/>
            <person name="Van Eeckhoven J."/>
            <person name="Graham B."/>
            <person name="Knapp R.A."/>
            <person name="Langford K.W."/>
            <person name="Kronenberg Z."/>
            <person name="Press M.O."/>
            <person name="Eacker S.M."/>
            <person name="Wilson-Rankin E.E."/>
            <person name="Purcell J."/>
            <person name="Lester P.J."/>
            <person name="Dearden P.K."/>
        </authorList>
    </citation>
    <scope>NUCLEOTIDE SEQUENCE</scope>
    <source>
        <strain evidence="9">Linc-1</strain>
    </source>
</reference>
<feature type="region of interest" description="Disordered" evidence="7">
    <location>
        <begin position="78"/>
        <end position="144"/>
    </location>
</feature>
<evidence type="ECO:0000256" key="4">
    <source>
        <dbReference type="ARBA" id="ARBA00023242"/>
    </source>
</evidence>
<feature type="region of interest" description="Disordered" evidence="7">
    <location>
        <begin position="1"/>
        <end position="43"/>
    </location>
</feature>
<dbReference type="SUPFAM" id="SSF46689">
    <property type="entry name" value="Homeodomain-like"/>
    <property type="match status" value="1"/>
</dbReference>
<comment type="subcellular location">
    <subcellularLocation>
        <location evidence="1 5 6">Nucleus</location>
    </subcellularLocation>
</comment>
<name>A0A834NTD3_VESGE</name>
<dbReference type="GO" id="GO:0005634">
    <property type="term" value="C:nucleus"/>
    <property type="evidence" value="ECO:0007669"/>
    <property type="project" value="UniProtKB-SubCell"/>
</dbReference>
<evidence type="ECO:0000313" key="9">
    <source>
        <dbReference type="EMBL" id="KAF7417576.1"/>
    </source>
</evidence>
<feature type="domain" description="Homeobox" evidence="8">
    <location>
        <begin position="22"/>
        <end position="82"/>
    </location>
</feature>
<dbReference type="GO" id="GO:0000977">
    <property type="term" value="F:RNA polymerase II transcription regulatory region sequence-specific DNA binding"/>
    <property type="evidence" value="ECO:0007669"/>
    <property type="project" value="TreeGrafter"/>
</dbReference>
<dbReference type="AlphaFoldDB" id="A0A834NTD3"/>
<evidence type="ECO:0000256" key="2">
    <source>
        <dbReference type="ARBA" id="ARBA00023125"/>
    </source>
</evidence>
<dbReference type="PANTHER" id="PTHR24208:SF166">
    <property type="entry name" value="LIM HOMEOBOX TRANSCRIPTION FACTOR 1 ALPHA, ISOFORM B"/>
    <property type="match status" value="1"/>
</dbReference>
<dbReference type="InterPro" id="IPR050453">
    <property type="entry name" value="LIM_Homeobox_TF"/>
</dbReference>
<dbReference type="InterPro" id="IPR017970">
    <property type="entry name" value="Homeobox_CS"/>
</dbReference>
<evidence type="ECO:0000256" key="1">
    <source>
        <dbReference type="ARBA" id="ARBA00004123"/>
    </source>
</evidence>
<feature type="compositionally biased region" description="Basic and acidic residues" evidence="7">
    <location>
        <begin position="86"/>
        <end position="111"/>
    </location>
</feature>
<dbReference type="Gene3D" id="1.10.10.60">
    <property type="entry name" value="Homeodomain-like"/>
    <property type="match status" value="1"/>
</dbReference>
<keyword evidence="3 5" id="KW-0371">Homeobox</keyword>
<keyword evidence="10" id="KW-1185">Reference proteome</keyword>
<organism evidence="9 10">
    <name type="scientific">Vespula germanica</name>
    <name type="common">German yellow jacket</name>
    <name type="synonym">Paravespula germanica</name>
    <dbReference type="NCBI Taxonomy" id="30212"/>
    <lineage>
        <taxon>Eukaryota</taxon>
        <taxon>Metazoa</taxon>
        <taxon>Ecdysozoa</taxon>
        <taxon>Arthropoda</taxon>
        <taxon>Hexapoda</taxon>
        <taxon>Insecta</taxon>
        <taxon>Pterygota</taxon>
        <taxon>Neoptera</taxon>
        <taxon>Endopterygota</taxon>
        <taxon>Hymenoptera</taxon>
        <taxon>Apocrita</taxon>
        <taxon>Aculeata</taxon>
        <taxon>Vespoidea</taxon>
        <taxon>Vespidae</taxon>
        <taxon>Vespinae</taxon>
        <taxon>Vespula</taxon>
    </lineage>
</organism>
<dbReference type="InterPro" id="IPR001356">
    <property type="entry name" value="HD"/>
</dbReference>
<dbReference type="PROSITE" id="PS50071">
    <property type="entry name" value="HOMEOBOX_2"/>
    <property type="match status" value="1"/>
</dbReference>
<evidence type="ECO:0000256" key="6">
    <source>
        <dbReference type="RuleBase" id="RU000682"/>
    </source>
</evidence>
<sequence length="153" mass="17584">MEWLGVRDDDLLDENRPRDGRRGPKRPRTILTSAQRRQFKASFEVSPKPCRKVREALAKDTGLSVRVVQVWFQNQRAKMKKLQRKAKTEPGSDKEPKEERRTESPHSDHSHYLNAINMRDGESSNFPSATQPLNPNHPFSPDGEYSVIIFSSA</sequence>
<dbReference type="FunFam" id="1.10.10.60:FF:000227">
    <property type="entry name" value="LIM homeobox transcription factor"/>
    <property type="match status" value="1"/>
</dbReference>